<evidence type="ECO:0000313" key="4">
    <source>
        <dbReference type="EMBL" id="GBN23225.1"/>
    </source>
</evidence>
<dbReference type="InterPro" id="IPR021977">
    <property type="entry name" value="Beta-TrCP_D"/>
</dbReference>
<keyword evidence="7" id="KW-1185">Reference proteome</keyword>
<evidence type="ECO:0000313" key="7">
    <source>
        <dbReference type="Proteomes" id="UP000499080"/>
    </source>
</evidence>
<dbReference type="Pfam" id="PF12125">
    <property type="entry name" value="Beta-TrCP_D"/>
    <property type="match status" value="1"/>
</dbReference>
<feature type="region of interest" description="Disordered" evidence="2">
    <location>
        <begin position="1"/>
        <end position="20"/>
    </location>
</feature>
<dbReference type="AlphaFoldDB" id="A0A4Y2NIL5"/>
<dbReference type="Proteomes" id="UP000499080">
    <property type="component" value="Unassembled WGS sequence"/>
</dbReference>
<dbReference type="PANTHER" id="PTHR14604:SF4">
    <property type="entry name" value="F-BOX DOMAIN-CONTAINING PROTEIN"/>
    <property type="match status" value="1"/>
</dbReference>
<sequence length="102" mass="12173">METTMSEDSSSLPQEPSGYQAPMTYLYENCHKAREKNPDFIKECNICTKYFEKWSEQDQIEFVEQLLSKMTHCQHSHVSSFLRPMLQRDFISLLPSKFYLFF</sequence>
<dbReference type="EMBL" id="BGPR01009079">
    <property type="protein sequence ID" value="GBN37865.1"/>
    <property type="molecule type" value="Genomic_DNA"/>
</dbReference>
<dbReference type="Gene3D" id="6.10.250.1840">
    <property type="match status" value="1"/>
</dbReference>
<dbReference type="EMBL" id="BGPR01009083">
    <property type="protein sequence ID" value="GBN37897.1"/>
    <property type="molecule type" value="Genomic_DNA"/>
</dbReference>
<proteinExistence type="predicted"/>
<dbReference type="OrthoDB" id="19711at2759"/>
<evidence type="ECO:0000313" key="6">
    <source>
        <dbReference type="EMBL" id="GBN37897.1"/>
    </source>
</evidence>
<feature type="domain" description="D" evidence="3">
    <location>
        <begin position="48"/>
        <end position="87"/>
    </location>
</feature>
<evidence type="ECO:0000259" key="3">
    <source>
        <dbReference type="SMART" id="SM01028"/>
    </source>
</evidence>
<gene>
    <name evidence="6" type="primary">BTRC_1</name>
    <name evidence="5" type="synonym">BTRC_0</name>
    <name evidence="4" type="synonym">BTRC_3</name>
    <name evidence="4" type="ORF">AVEN_217548_1</name>
    <name evidence="6" type="ORF">AVEN_259094_1</name>
    <name evidence="5" type="ORF">AVEN_272774_1</name>
</gene>
<comment type="caution">
    <text evidence="6">The sequence shown here is derived from an EMBL/GenBank/DDBJ whole genome shotgun (WGS) entry which is preliminary data.</text>
</comment>
<dbReference type="InterPro" id="IPR050995">
    <property type="entry name" value="WD-F-box_domain-protein"/>
</dbReference>
<evidence type="ECO:0000256" key="1">
    <source>
        <dbReference type="ARBA" id="ARBA00022786"/>
    </source>
</evidence>
<reference evidence="6 7" key="1">
    <citation type="journal article" date="2019" name="Sci. Rep.">
        <title>Orb-weaving spider Araneus ventricosus genome elucidates the spidroin gene catalogue.</title>
        <authorList>
            <person name="Kono N."/>
            <person name="Nakamura H."/>
            <person name="Ohtoshi R."/>
            <person name="Moran D.A.P."/>
            <person name="Shinohara A."/>
            <person name="Yoshida Y."/>
            <person name="Fujiwara M."/>
            <person name="Mori M."/>
            <person name="Tomita M."/>
            <person name="Arakawa K."/>
        </authorList>
    </citation>
    <scope>NUCLEOTIDE SEQUENCE [LARGE SCALE GENOMIC DNA]</scope>
</reference>
<dbReference type="SMART" id="SM01028">
    <property type="entry name" value="Beta-TrCP_D"/>
    <property type="match status" value="1"/>
</dbReference>
<accession>A0A4Y2NIL5</accession>
<protein>
    <submittedName>
        <fullName evidence="6">F-box/WD repeat-containing protein 1A</fullName>
    </submittedName>
</protein>
<dbReference type="EMBL" id="BGPR01006966">
    <property type="protein sequence ID" value="GBN23225.1"/>
    <property type="molecule type" value="Genomic_DNA"/>
</dbReference>
<keyword evidence="1" id="KW-0833">Ubl conjugation pathway</keyword>
<evidence type="ECO:0000313" key="5">
    <source>
        <dbReference type="EMBL" id="GBN37865.1"/>
    </source>
</evidence>
<feature type="compositionally biased region" description="Polar residues" evidence="2">
    <location>
        <begin position="1"/>
        <end position="14"/>
    </location>
</feature>
<evidence type="ECO:0000256" key="2">
    <source>
        <dbReference type="SAM" id="MobiDB-lite"/>
    </source>
</evidence>
<dbReference type="PANTHER" id="PTHR14604">
    <property type="entry name" value="WD40 REPEAT PF20"/>
    <property type="match status" value="1"/>
</dbReference>
<name>A0A4Y2NIL5_ARAVE</name>
<organism evidence="6 7">
    <name type="scientific">Araneus ventricosus</name>
    <name type="common">Orbweaver spider</name>
    <name type="synonym">Epeira ventricosa</name>
    <dbReference type="NCBI Taxonomy" id="182803"/>
    <lineage>
        <taxon>Eukaryota</taxon>
        <taxon>Metazoa</taxon>
        <taxon>Ecdysozoa</taxon>
        <taxon>Arthropoda</taxon>
        <taxon>Chelicerata</taxon>
        <taxon>Arachnida</taxon>
        <taxon>Araneae</taxon>
        <taxon>Araneomorphae</taxon>
        <taxon>Entelegynae</taxon>
        <taxon>Araneoidea</taxon>
        <taxon>Araneidae</taxon>
        <taxon>Araneus</taxon>
    </lineage>
</organism>
<dbReference type="GO" id="GO:0046983">
    <property type="term" value="F:protein dimerization activity"/>
    <property type="evidence" value="ECO:0007669"/>
    <property type="project" value="InterPro"/>
</dbReference>